<name>A0AAW1CT65_9HEMI</name>
<proteinExistence type="predicted"/>
<sequence length="51" mass="6331">MCWPHQIFVIVKFDVEFHNFLKKKTYFQNPILNLVFCISSWRPSLFFDRYS</sequence>
<comment type="caution">
    <text evidence="1">The sequence shown here is derived from an EMBL/GenBank/DDBJ whole genome shotgun (WGS) entry which is preliminary data.</text>
</comment>
<protein>
    <submittedName>
        <fullName evidence="1">Uncharacterized protein</fullName>
    </submittedName>
</protein>
<evidence type="ECO:0000313" key="1">
    <source>
        <dbReference type="EMBL" id="KAK9500819.1"/>
    </source>
</evidence>
<dbReference type="EMBL" id="JAPXFL010000010">
    <property type="protein sequence ID" value="KAK9500819.1"/>
    <property type="molecule type" value="Genomic_DNA"/>
</dbReference>
<keyword evidence="2" id="KW-1185">Reference proteome</keyword>
<accession>A0AAW1CT65</accession>
<dbReference type="AlphaFoldDB" id="A0AAW1CT65"/>
<dbReference type="Proteomes" id="UP001461498">
    <property type="component" value="Unassembled WGS sequence"/>
</dbReference>
<reference evidence="1 2" key="1">
    <citation type="submission" date="2022-12" db="EMBL/GenBank/DDBJ databases">
        <title>Chromosome-level genome assembly of true bugs.</title>
        <authorList>
            <person name="Ma L."/>
            <person name="Li H."/>
        </authorList>
    </citation>
    <scope>NUCLEOTIDE SEQUENCE [LARGE SCALE GENOMIC DNA]</scope>
    <source>
        <strain evidence="1">Lab_2022b</strain>
    </source>
</reference>
<evidence type="ECO:0000313" key="2">
    <source>
        <dbReference type="Proteomes" id="UP001461498"/>
    </source>
</evidence>
<organism evidence="1 2">
    <name type="scientific">Rhynocoris fuscipes</name>
    <dbReference type="NCBI Taxonomy" id="488301"/>
    <lineage>
        <taxon>Eukaryota</taxon>
        <taxon>Metazoa</taxon>
        <taxon>Ecdysozoa</taxon>
        <taxon>Arthropoda</taxon>
        <taxon>Hexapoda</taxon>
        <taxon>Insecta</taxon>
        <taxon>Pterygota</taxon>
        <taxon>Neoptera</taxon>
        <taxon>Paraneoptera</taxon>
        <taxon>Hemiptera</taxon>
        <taxon>Heteroptera</taxon>
        <taxon>Panheteroptera</taxon>
        <taxon>Cimicomorpha</taxon>
        <taxon>Reduviidae</taxon>
        <taxon>Harpactorinae</taxon>
        <taxon>Harpactorini</taxon>
        <taxon>Rhynocoris</taxon>
    </lineage>
</organism>
<gene>
    <name evidence="1" type="ORF">O3M35_002009</name>
</gene>